<feature type="coiled-coil region" evidence="2">
    <location>
        <begin position="1111"/>
        <end position="1138"/>
    </location>
</feature>
<feature type="compositionally biased region" description="Low complexity" evidence="3">
    <location>
        <begin position="474"/>
        <end position="485"/>
    </location>
</feature>
<protein>
    <recommendedName>
        <fullName evidence="4">LRRK2 ARM repeat domain-containing protein</fullName>
    </recommendedName>
</protein>
<dbReference type="InterPro" id="IPR036047">
    <property type="entry name" value="F-box-like_dom_sf"/>
</dbReference>
<dbReference type="SUPFAM" id="SSF48371">
    <property type="entry name" value="ARM repeat"/>
    <property type="match status" value="1"/>
</dbReference>
<feature type="compositionally biased region" description="Basic residues" evidence="3">
    <location>
        <begin position="324"/>
        <end position="334"/>
    </location>
</feature>
<feature type="region of interest" description="Disordered" evidence="3">
    <location>
        <begin position="1"/>
        <end position="79"/>
    </location>
</feature>
<feature type="compositionally biased region" description="Gly residues" evidence="3">
    <location>
        <begin position="407"/>
        <end position="424"/>
    </location>
</feature>
<accession>A0AAD2FII2</accession>
<keyword evidence="2" id="KW-0175">Coiled coil</keyword>
<feature type="compositionally biased region" description="Low complexity" evidence="3">
    <location>
        <begin position="425"/>
        <end position="449"/>
    </location>
</feature>
<feature type="region of interest" description="Disordered" evidence="3">
    <location>
        <begin position="110"/>
        <end position="233"/>
    </location>
</feature>
<dbReference type="InterPro" id="IPR056597">
    <property type="entry name" value="ARM_LRRK2"/>
</dbReference>
<gene>
    <name evidence="5" type="ORF">CYCCA115_LOCUS7762</name>
</gene>
<dbReference type="Pfam" id="PF23744">
    <property type="entry name" value="ARM_LRRK2"/>
    <property type="match status" value="1"/>
</dbReference>
<feature type="compositionally biased region" description="Low complexity" evidence="3">
    <location>
        <begin position="195"/>
        <end position="223"/>
    </location>
</feature>
<dbReference type="InterPro" id="IPR011989">
    <property type="entry name" value="ARM-like"/>
</dbReference>
<feature type="compositionally biased region" description="Polar residues" evidence="3">
    <location>
        <begin position="48"/>
        <end position="59"/>
    </location>
</feature>
<dbReference type="Proteomes" id="UP001295423">
    <property type="component" value="Unassembled WGS sequence"/>
</dbReference>
<comment type="caution">
    <text evidence="5">The sequence shown here is derived from an EMBL/GenBank/DDBJ whole genome shotgun (WGS) entry which is preliminary data.</text>
</comment>
<name>A0AAD2FII2_9STRA</name>
<keyword evidence="6" id="KW-1185">Reference proteome</keyword>
<dbReference type="SUPFAM" id="SSF81383">
    <property type="entry name" value="F-box domain"/>
    <property type="match status" value="1"/>
</dbReference>
<feature type="compositionally biased region" description="Polar residues" evidence="3">
    <location>
        <begin position="343"/>
        <end position="362"/>
    </location>
</feature>
<feature type="region of interest" description="Disordered" evidence="3">
    <location>
        <begin position="252"/>
        <end position="485"/>
    </location>
</feature>
<dbReference type="PANTHER" id="PTHR22895:SF0">
    <property type="entry name" value="ARMADILLO REPEAT-CONTAINING PROTEIN 6"/>
    <property type="match status" value="1"/>
</dbReference>
<evidence type="ECO:0000313" key="5">
    <source>
        <dbReference type="EMBL" id="CAJ1942068.1"/>
    </source>
</evidence>
<reference evidence="5" key="1">
    <citation type="submission" date="2023-08" db="EMBL/GenBank/DDBJ databases">
        <authorList>
            <person name="Audoor S."/>
            <person name="Bilcke G."/>
        </authorList>
    </citation>
    <scope>NUCLEOTIDE SEQUENCE</scope>
</reference>
<proteinExistence type="predicted"/>
<feature type="domain" description="LRRK2 ARM repeat" evidence="4">
    <location>
        <begin position="809"/>
        <end position="999"/>
    </location>
</feature>
<feature type="compositionally biased region" description="Polar residues" evidence="3">
    <location>
        <begin position="150"/>
        <end position="159"/>
    </location>
</feature>
<dbReference type="InterPro" id="IPR016024">
    <property type="entry name" value="ARM-type_fold"/>
</dbReference>
<feature type="compositionally biased region" description="Basic and acidic residues" evidence="3">
    <location>
        <begin position="384"/>
        <end position="395"/>
    </location>
</feature>
<dbReference type="Gene3D" id="1.25.10.10">
    <property type="entry name" value="Leucine-rich Repeat Variant"/>
    <property type="match status" value="1"/>
</dbReference>
<keyword evidence="1" id="KW-0677">Repeat</keyword>
<evidence type="ECO:0000259" key="4">
    <source>
        <dbReference type="Pfam" id="PF23744"/>
    </source>
</evidence>
<feature type="compositionally biased region" description="Basic and acidic residues" evidence="3">
    <location>
        <begin position="307"/>
        <end position="321"/>
    </location>
</feature>
<dbReference type="PANTHER" id="PTHR22895">
    <property type="entry name" value="ARMADILLO REPEAT-CONTAINING PROTEIN 6"/>
    <property type="match status" value="1"/>
</dbReference>
<evidence type="ECO:0000256" key="2">
    <source>
        <dbReference type="SAM" id="Coils"/>
    </source>
</evidence>
<evidence type="ECO:0000313" key="6">
    <source>
        <dbReference type="Proteomes" id="UP001295423"/>
    </source>
</evidence>
<organism evidence="5 6">
    <name type="scientific">Cylindrotheca closterium</name>
    <dbReference type="NCBI Taxonomy" id="2856"/>
    <lineage>
        <taxon>Eukaryota</taxon>
        <taxon>Sar</taxon>
        <taxon>Stramenopiles</taxon>
        <taxon>Ochrophyta</taxon>
        <taxon>Bacillariophyta</taxon>
        <taxon>Bacillariophyceae</taxon>
        <taxon>Bacillariophycidae</taxon>
        <taxon>Bacillariales</taxon>
        <taxon>Bacillariaceae</taxon>
        <taxon>Cylindrotheca</taxon>
    </lineage>
</organism>
<feature type="compositionally biased region" description="Low complexity" evidence="3">
    <location>
        <begin position="60"/>
        <end position="75"/>
    </location>
</feature>
<evidence type="ECO:0000256" key="3">
    <source>
        <dbReference type="SAM" id="MobiDB-lite"/>
    </source>
</evidence>
<feature type="compositionally biased region" description="Polar residues" evidence="3">
    <location>
        <begin position="1"/>
        <end position="34"/>
    </location>
</feature>
<evidence type="ECO:0000256" key="1">
    <source>
        <dbReference type="ARBA" id="ARBA00022737"/>
    </source>
</evidence>
<dbReference type="AlphaFoldDB" id="A0AAD2FII2"/>
<dbReference type="EMBL" id="CAKOGP040001112">
    <property type="protein sequence ID" value="CAJ1942068.1"/>
    <property type="molecule type" value="Genomic_DNA"/>
</dbReference>
<sequence>MNKASTSITNNMQQQQQVSLNTAETEASSMQQIQRRVETPNPAESIEIDSSNGNRAFQGSSSSSSLESSLSSPPSNLRIAPESAQHEDEANMALHYGVKGHQMTGLLPSLSLGSRTNHHAASGRVHGSTTYQQARDPGGRNGQETKLAMMTTTQSTSLIARSKGSYGEDSGKAQASLTSEQKKHQQREPLNMSDGSGNSGNVVTTTTATNTSSGGDDPDSSWGNGMGAISMPQDESCSDVMRLHHLRHQARRRVLENDSSTLQLPRDDGSPSKILRGPSAVVASRLLPPNSDTTTNVSSSGSGGEVDPFKENLLKSHRESGYHPMRKRFNKLPSRHGEARHGPQTSATDSSSSLEGTIASRTKSPGSSSKAAKLKLTSKKTGSQRRDTAAIRFRDPSPSPDSEGSITEGGEGSSSGSGTEGGYAGSASSNSGQQESSCSSSPSVSSTEESQFRSMSRRHRSRKGLKPPKRSESIENYSSSSSSEIADFSSGASMLNEDNAVELSINDFDESVQSASPSLSLSNERDDLDDLEVTYLHAKRAVEEDQVKFIKATTKKRKAADVGTWSRKTPAEWPRPDVAVIDSESKLDRRPPILSLGSDVMAQVFTFLNPPDIMDVLSMPLSKDWRETVTLQPELWRTLCLAEPFKAKMEDYTDSDTNENSFVSLDRYRLLYTSFVRCMKYLSQIREDALNGREPTFIDYGGIAQRGRNSKRGPPLLLGSNRNLQLFLARARGAVEEAKSEGVVGVAKVSAGRTTPDKRSAAGSYPEDQIQRKKPKLAGRSMITDRLLGPSKAGDVGNLALPWSCAIYSIVNWMVAFLDVEGIQILCLKVLPFLLEDEKQRMTAQRTGLTDVILRAMILFDKSEQLHIAAFHTIVLLARPLGGKEGMLFHSSMLASGIFGSQTSQHRKNGIAVMLDSMRRFEDNEILQAMSCWALVNIALAPAQKAVLVKLGGIQVTLNAMSRHPFNAEVQFRALFALINLVIPSISLNRTNSDPMQDQLGETNNKTNEKEIIDGLVGKIGVLVVRAMTNLCSSEAILNRACLVLHNLSLTPGYHETLLWTPNCYQMLEWCLANYRTDQVLQQSASGTLNRLQTTLSNDISLRTRFADSLNAQHRRSLQQAHNEAVRINEQEEQLNGLVQINQVE</sequence>
<feature type="compositionally biased region" description="Basic residues" evidence="3">
    <location>
        <begin position="455"/>
        <end position="468"/>
    </location>
</feature>